<accession>A0ABS8T9A7</accession>
<evidence type="ECO:0000313" key="3">
    <source>
        <dbReference type="Proteomes" id="UP000823775"/>
    </source>
</evidence>
<dbReference type="Proteomes" id="UP000823775">
    <property type="component" value="Unassembled WGS sequence"/>
</dbReference>
<protein>
    <submittedName>
        <fullName evidence="2">Uncharacterized protein</fullName>
    </submittedName>
</protein>
<gene>
    <name evidence="2" type="ORF">HAX54_005769</name>
</gene>
<sequence length="381" mass="41886">MKVRMNTRLVSANTQSKRMPIADQTEHTGHMEGTQSGTGEPIPLLNGAPLVVVTPSLSNMFDDHSAPPSPQAVDLDTLISDIRGQYTINDLSSLVSPLSREESSDDTCTTSSMDKITEGIVSLSEPNILDYKVTLSTLKKGSHKRGMKSKPSSTTTSKLPYVLGPVFRTRSHQKIGGGWPGLPIPLKPLDIVRKFSGNPSRTSDFKVPKYLMSTYHKLLFVFVMKNLVPYQQRRDAASFLDLTLMELLDREMKINLLGLMISYLTKVAFDVKQNHSLLYGFLLTRVFDKMGIHFGTSAPQFVGFGTDPSVASMDMAKVLLENECLQLENVALHNQMVKNEEVVAACHNVLVTLIQGLSHSVNPPSCLVEPSSSPAPVDPFI</sequence>
<evidence type="ECO:0000256" key="1">
    <source>
        <dbReference type="SAM" id="MobiDB-lite"/>
    </source>
</evidence>
<dbReference type="EMBL" id="JACEIK010001292">
    <property type="protein sequence ID" value="MCD7467999.1"/>
    <property type="molecule type" value="Genomic_DNA"/>
</dbReference>
<evidence type="ECO:0000313" key="2">
    <source>
        <dbReference type="EMBL" id="MCD7467999.1"/>
    </source>
</evidence>
<name>A0ABS8T9A7_DATST</name>
<reference evidence="2 3" key="1">
    <citation type="journal article" date="2021" name="BMC Genomics">
        <title>Datura genome reveals duplications of psychoactive alkaloid biosynthetic genes and high mutation rate following tissue culture.</title>
        <authorList>
            <person name="Rajewski A."/>
            <person name="Carter-House D."/>
            <person name="Stajich J."/>
            <person name="Litt A."/>
        </authorList>
    </citation>
    <scope>NUCLEOTIDE SEQUENCE [LARGE SCALE GENOMIC DNA]</scope>
    <source>
        <strain evidence="2">AR-01</strain>
    </source>
</reference>
<organism evidence="2 3">
    <name type="scientific">Datura stramonium</name>
    <name type="common">Jimsonweed</name>
    <name type="synonym">Common thornapple</name>
    <dbReference type="NCBI Taxonomy" id="4076"/>
    <lineage>
        <taxon>Eukaryota</taxon>
        <taxon>Viridiplantae</taxon>
        <taxon>Streptophyta</taxon>
        <taxon>Embryophyta</taxon>
        <taxon>Tracheophyta</taxon>
        <taxon>Spermatophyta</taxon>
        <taxon>Magnoliopsida</taxon>
        <taxon>eudicotyledons</taxon>
        <taxon>Gunneridae</taxon>
        <taxon>Pentapetalae</taxon>
        <taxon>asterids</taxon>
        <taxon>lamiids</taxon>
        <taxon>Solanales</taxon>
        <taxon>Solanaceae</taxon>
        <taxon>Solanoideae</taxon>
        <taxon>Datureae</taxon>
        <taxon>Datura</taxon>
    </lineage>
</organism>
<comment type="caution">
    <text evidence="2">The sequence shown here is derived from an EMBL/GenBank/DDBJ whole genome shotgun (WGS) entry which is preliminary data.</text>
</comment>
<keyword evidence="3" id="KW-1185">Reference proteome</keyword>
<feature type="compositionally biased region" description="Polar residues" evidence="1">
    <location>
        <begin position="8"/>
        <end position="17"/>
    </location>
</feature>
<feature type="region of interest" description="Disordered" evidence="1">
    <location>
        <begin position="1"/>
        <end position="22"/>
    </location>
</feature>
<proteinExistence type="predicted"/>